<evidence type="ECO:0000259" key="4">
    <source>
        <dbReference type="PROSITE" id="PS50956"/>
    </source>
</evidence>
<dbReference type="GO" id="GO:0043200">
    <property type="term" value="P:response to amino acid"/>
    <property type="evidence" value="ECO:0007669"/>
    <property type="project" value="TreeGrafter"/>
</dbReference>
<dbReference type="Pfam" id="PF01037">
    <property type="entry name" value="AsnC_trans_reg"/>
    <property type="match status" value="1"/>
</dbReference>
<feature type="domain" description="HTH asnC-type" evidence="4">
    <location>
        <begin position="3"/>
        <end position="69"/>
    </location>
</feature>
<accession>A0A9Q6HQE0</accession>
<dbReference type="InterPro" id="IPR011008">
    <property type="entry name" value="Dimeric_a/b-barrel"/>
</dbReference>
<dbReference type="SUPFAM" id="SSF54909">
    <property type="entry name" value="Dimeric alpha+beta barrel"/>
    <property type="match status" value="1"/>
</dbReference>
<name>A0A9Q6HQE0_9STAP</name>
<dbReference type="PRINTS" id="PR00033">
    <property type="entry name" value="HTHASNC"/>
</dbReference>
<dbReference type="SMART" id="SM00344">
    <property type="entry name" value="HTH_ASNC"/>
    <property type="match status" value="1"/>
</dbReference>
<comment type="caution">
    <text evidence="5">The sequence shown here is derived from an EMBL/GenBank/DDBJ whole genome shotgun (WGS) entry which is preliminary data.</text>
</comment>
<keyword evidence="2" id="KW-0238">DNA-binding</keyword>
<dbReference type="AlphaFoldDB" id="A0A9Q6HQE0"/>
<evidence type="ECO:0000313" key="6">
    <source>
        <dbReference type="Proteomes" id="UP000241960"/>
    </source>
</evidence>
<dbReference type="Gene3D" id="3.30.70.920">
    <property type="match status" value="1"/>
</dbReference>
<dbReference type="Gene3D" id="1.10.10.10">
    <property type="entry name" value="Winged helix-like DNA-binding domain superfamily/Winged helix DNA-binding domain"/>
    <property type="match status" value="1"/>
</dbReference>
<evidence type="ECO:0000256" key="3">
    <source>
        <dbReference type="ARBA" id="ARBA00023163"/>
    </source>
</evidence>
<protein>
    <submittedName>
        <fullName evidence="5">Lrp/AsnC family transcriptional regulator</fullName>
    </submittedName>
</protein>
<dbReference type="GeneID" id="93721781"/>
<dbReference type="InterPro" id="IPR036390">
    <property type="entry name" value="WH_DNA-bd_sf"/>
</dbReference>
<reference evidence="5 6" key="1">
    <citation type="journal article" date="2016" name="Front. Microbiol.">
        <title>Comprehensive Phylogenetic Analysis of Bovine Non-aureus Staphylococci Species Based on Whole-Genome Sequencing.</title>
        <authorList>
            <person name="Naushad S."/>
            <person name="Barkema H.W."/>
            <person name="Luby C."/>
            <person name="Condas L.A."/>
            <person name="Nobrega D.B."/>
            <person name="Carson D.A."/>
            <person name="De Buck J."/>
        </authorList>
    </citation>
    <scope>NUCLEOTIDE SEQUENCE [LARGE SCALE GENOMIC DNA]</scope>
    <source>
        <strain evidence="5 6">SNUC 1231</strain>
    </source>
</reference>
<dbReference type="GO" id="GO:0043565">
    <property type="term" value="F:sequence-specific DNA binding"/>
    <property type="evidence" value="ECO:0007669"/>
    <property type="project" value="InterPro"/>
</dbReference>
<dbReference type="GO" id="GO:0005829">
    <property type="term" value="C:cytosol"/>
    <property type="evidence" value="ECO:0007669"/>
    <property type="project" value="TreeGrafter"/>
</dbReference>
<keyword evidence="3" id="KW-0804">Transcription</keyword>
<dbReference type="InterPro" id="IPR019887">
    <property type="entry name" value="Tscrpt_reg_AsnC/Lrp_C"/>
</dbReference>
<gene>
    <name evidence="5" type="ORF">BU058_03165</name>
</gene>
<dbReference type="InterPro" id="IPR036388">
    <property type="entry name" value="WH-like_DNA-bd_sf"/>
</dbReference>
<dbReference type="EMBL" id="PZFQ01000007">
    <property type="protein sequence ID" value="PTI76815.1"/>
    <property type="molecule type" value="Genomic_DNA"/>
</dbReference>
<dbReference type="PROSITE" id="PS50956">
    <property type="entry name" value="HTH_ASNC_2"/>
    <property type="match status" value="1"/>
</dbReference>
<dbReference type="Pfam" id="PF13404">
    <property type="entry name" value="HTH_AsnC-type"/>
    <property type="match status" value="1"/>
</dbReference>
<dbReference type="Proteomes" id="UP000241960">
    <property type="component" value="Unassembled WGS sequence"/>
</dbReference>
<dbReference type="PANTHER" id="PTHR30154:SF55">
    <property type="entry name" value="HTH-TYPE TRANSCRIPTIONAL REGULATOR LRPB"/>
    <property type="match status" value="1"/>
</dbReference>
<organism evidence="5 6">
    <name type="scientific">Staphylococcus succinus</name>
    <dbReference type="NCBI Taxonomy" id="61015"/>
    <lineage>
        <taxon>Bacteria</taxon>
        <taxon>Bacillati</taxon>
        <taxon>Bacillota</taxon>
        <taxon>Bacilli</taxon>
        <taxon>Bacillales</taxon>
        <taxon>Staphylococcaceae</taxon>
        <taxon>Staphylococcus</taxon>
    </lineage>
</organism>
<evidence type="ECO:0000313" key="5">
    <source>
        <dbReference type="EMBL" id="PTI76815.1"/>
    </source>
</evidence>
<dbReference type="SUPFAM" id="SSF46785">
    <property type="entry name" value="Winged helix' DNA-binding domain"/>
    <property type="match status" value="1"/>
</dbReference>
<evidence type="ECO:0000256" key="1">
    <source>
        <dbReference type="ARBA" id="ARBA00023015"/>
    </source>
</evidence>
<evidence type="ECO:0000256" key="2">
    <source>
        <dbReference type="ARBA" id="ARBA00023125"/>
    </source>
</evidence>
<keyword evidence="1" id="KW-0805">Transcription regulation</keyword>
<dbReference type="InterPro" id="IPR000485">
    <property type="entry name" value="AsnC-type_HTH_dom"/>
</dbReference>
<dbReference type="PANTHER" id="PTHR30154">
    <property type="entry name" value="LEUCINE-RESPONSIVE REGULATORY PROTEIN"/>
    <property type="match status" value="1"/>
</dbReference>
<proteinExistence type="predicted"/>
<dbReference type="RefSeq" id="WP_046836039.1">
    <property type="nucleotide sequence ID" value="NZ_CP018199.1"/>
</dbReference>
<dbReference type="InterPro" id="IPR019888">
    <property type="entry name" value="Tscrpt_reg_AsnC-like"/>
</dbReference>
<sequence>MKLDNIDIQILNLLTDNARMQWKDIGETIHMSGQAVGNRIRRMEEEGIIKSYTLNIDEDKLNDGILGFLTMYMNSAHHGNFIDFINMSHDILEAHRISGEGCYHLKFRVKTKVQLNDLLQKLLTYGNYSLNISVHQLKTNHKFIENDGLDNAK</sequence>